<accession>A0AA48M0Y0</accession>
<dbReference type="SUPFAM" id="SSF54637">
    <property type="entry name" value="Thioesterase/thiol ester dehydrase-isomerase"/>
    <property type="match status" value="1"/>
</dbReference>
<dbReference type="AlphaFoldDB" id="A0AA48M0Y0"/>
<proteinExistence type="predicted"/>
<organism evidence="2">
    <name type="scientific">freshwater sediment metagenome</name>
    <dbReference type="NCBI Taxonomy" id="556182"/>
    <lineage>
        <taxon>unclassified sequences</taxon>
        <taxon>metagenomes</taxon>
        <taxon>ecological metagenomes</taxon>
    </lineage>
</organism>
<evidence type="ECO:0000259" key="1">
    <source>
        <dbReference type="Pfam" id="PF01575"/>
    </source>
</evidence>
<dbReference type="InterPro" id="IPR002539">
    <property type="entry name" value="MaoC-like_dom"/>
</dbReference>
<feature type="domain" description="MaoC-like" evidence="1">
    <location>
        <begin position="14"/>
        <end position="112"/>
    </location>
</feature>
<dbReference type="Gene3D" id="3.10.129.10">
    <property type="entry name" value="Hotdog Thioesterase"/>
    <property type="match status" value="1"/>
</dbReference>
<name>A0AA48M0Y0_9ZZZZ</name>
<dbReference type="InterPro" id="IPR052342">
    <property type="entry name" value="MCH/BMMD"/>
</dbReference>
<protein>
    <recommendedName>
        <fullName evidence="1">MaoC-like domain-containing protein</fullName>
    </recommendedName>
</protein>
<dbReference type="EMBL" id="OY288114">
    <property type="protein sequence ID" value="CAJ0866910.1"/>
    <property type="molecule type" value="Genomic_DNA"/>
</dbReference>
<dbReference type="Pfam" id="PF01575">
    <property type="entry name" value="MaoC_dehydratas"/>
    <property type="match status" value="1"/>
</dbReference>
<gene>
    <name evidence="2" type="ORF">AMST5_01904</name>
</gene>
<reference evidence="2" key="1">
    <citation type="submission" date="2023-07" db="EMBL/GenBank/DDBJ databases">
        <authorList>
            <person name="Pelsma A.J. K."/>
        </authorList>
    </citation>
    <scope>NUCLEOTIDE SEQUENCE</scope>
</reference>
<dbReference type="PANTHER" id="PTHR43664:SF1">
    <property type="entry name" value="BETA-METHYLMALYL-COA DEHYDRATASE"/>
    <property type="match status" value="1"/>
</dbReference>
<sequence>MTKILYFEDLHVGQRFVSEPEEVTEAAIISFARDSDPQFFHLDPAAAKESMFGGLVASGWQTAAATVRHLLTRSGVTFVGGVVGVDATISWKRPVRPGDRLHIEGEITGLHRSRSLPERGFASYDGSTLDEAGRVVQTMRATIMINRDPCRREVDPAG</sequence>
<dbReference type="InterPro" id="IPR029069">
    <property type="entry name" value="HotDog_dom_sf"/>
</dbReference>
<dbReference type="PANTHER" id="PTHR43664">
    <property type="entry name" value="MONOAMINE OXIDASE-RELATED"/>
    <property type="match status" value="1"/>
</dbReference>
<evidence type="ECO:0000313" key="2">
    <source>
        <dbReference type="EMBL" id="CAJ0866910.1"/>
    </source>
</evidence>